<organism evidence="1 2">
    <name type="scientific">Actinokineospora diospyrosa</name>
    <dbReference type="NCBI Taxonomy" id="103728"/>
    <lineage>
        <taxon>Bacteria</taxon>
        <taxon>Bacillati</taxon>
        <taxon>Actinomycetota</taxon>
        <taxon>Actinomycetes</taxon>
        <taxon>Pseudonocardiales</taxon>
        <taxon>Pseudonocardiaceae</taxon>
        <taxon>Actinokineospora</taxon>
    </lineage>
</organism>
<dbReference type="EMBL" id="JAMTCO010000010">
    <property type="protein sequence ID" value="MCP2271738.1"/>
    <property type="molecule type" value="Genomic_DNA"/>
</dbReference>
<accession>A0ABT1IGG0</accession>
<evidence type="ECO:0000313" key="1">
    <source>
        <dbReference type="EMBL" id="MCP2271738.1"/>
    </source>
</evidence>
<proteinExistence type="predicted"/>
<evidence type="ECO:0000313" key="2">
    <source>
        <dbReference type="Proteomes" id="UP001205185"/>
    </source>
</evidence>
<comment type="caution">
    <text evidence="1">The sequence shown here is derived from an EMBL/GenBank/DDBJ whole genome shotgun (WGS) entry which is preliminary data.</text>
</comment>
<keyword evidence="2" id="KW-1185">Reference proteome</keyword>
<dbReference type="RefSeq" id="WP_253888704.1">
    <property type="nucleotide sequence ID" value="NZ_BAAAVB010000003.1"/>
</dbReference>
<gene>
    <name evidence="1" type="ORF">LV75_004252</name>
</gene>
<dbReference type="Proteomes" id="UP001205185">
    <property type="component" value="Unassembled WGS sequence"/>
</dbReference>
<sequence>MSDEVDTSGWTPAEVVKVVANPFYAIEMDPTLALPHKPLMDEEKWIQANIRLVRELGPENYLRNLLAILKGDHPGAPDPAEVPDEHAHIDATYLDNHIAEMICARLSAEPNLLARSVAALKAGPAPEDADELLELEADPTTLLQAMTMTEARWGSSSPEAQWLIIRYLIDKVVIGAPSLPLEDQVTIHWRIPTPDPAGA</sequence>
<name>A0ABT1IGG0_9PSEU</name>
<protein>
    <submittedName>
        <fullName evidence="1">Uncharacterized protein</fullName>
    </submittedName>
</protein>
<reference evidence="1 2" key="1">
    <citation type="submission" date="2022-06" db="EMBL/GenBank/DDBJ databases">
        <title>Genomic Encyclopedia of Archaeal and Bacterial Type Strains, Phase II (KMG-II): from individual species to whole genera.</title>
        <authorList>
            <person name="Goeker M."/>
        </authorList>
    </citation>
    <scope>NUCLEOTIDE SEQUENCE [LARGE SCALE GENOMIC DNA]</scope>
    <source>
        <strain evidence="1 2">DSM 44255</strain>
    </source>
</reference>